<dbReference type="InterPro" id="IPR045861">
    <property type="entry name" value="CorA_cytoplasmic_dom"/>
</dbReference>
<evidence type="ECO:0000256" key="9">
    <source>
        <dbReference type="ARBA" id="ARBA00022989"/>
    </source>
</evidence>
<keyword evidence="4" id="KW-0813">Transport</keyword>
<dbReference type="PANTHER" id="PTHR47685">
    <property type="entry name" value="MAGNESIUM TRANSPORT PROTEIN CORA"/>
    <property type="match status" value="1"/>
</dbReference>
<dbReference type="GO" id="GO:0015099">
    <property type="term" value="F:nickel cation transmembrane transporter activity"/>
    <property type="evidence" value="ECO:0007669"/>
    <property type="project" value="TreeGrafter"/>
</dbReference>
<dbReference type="CDD" id="cd12837">
    <property type="entry name" value="EcCorA-like_u1"/>
    <property type="match status" value="1"/>
</dbReference>
<dbReference type="RefSeq" id="WP_085120543.1">
    <property type="nucleotide sequence ID" value="NZ_FWZX01000001.1"/>
</dbReference>
<keyword evidence="11 14" id="KW-0472">Membrane</keyword>
<evidence type="ECO:0000256" key="7">
    <source>
        <dbReference type="ARBA" id="ARBA00022692"/>
    </source>
</evidence>
<evidence type="ECO:0000256" key="5">
    <source>
        <dbReference type="ARBA" id="ARBA00022475"/>
    </source>
</evidence>
<evidence type="ECO:0000256" key="4">
    <source>
        <dbReference type="ARBA" id="ARBA00022448"/>
    </source>
</evidence>
<evidence type="ECO:0000256" key="2">
    <source>
        <dbReference type="ARBA" id="ARBA00009765"/>
    </source>
</evidence>
<feature type="region of interest" description="Disordered" evidence="13">
    <location>
        <begin position="228"/>
        <end position="255"/>
    </location>
</feature>
<keyword evidence="16" id="KW-1185">Reference proteome</keyword>
<name>A0A1Y6B3B2_9PROT</name>
<dbReference type="Proteomes" id="UP000192917">
    <property type="component" value="Unassembled WGS sequence"/>
</dbReference>
<dbReference type="GO" id="GO:0015087">
    <property type="term" value="F:cobalt ion transmembrane transporter activity"/>
    <property type="evidence" value="ECO:0007669"/>
    <property type="project" value="TreeGrafter"/>
</dbReference>
<dbReference type="PANTHER" id="PTHR47685:SF1">
    <property type="entry name" value="MAGNESIUM TRANSPORT PROTEIN CORA"/>
    <property type="match status" value="1"/>
</dbReference>
<feature type="transmembrane region" description="Helical" evidence="14">
    <location>
        <begin position="305"/>
        <end position="325"/>
    </location>
</feature>
<evidence type="ECO:0000256" key="3">
    <source>
        <dbReference type="ARBA" id="ARBA00019439"/>
    </source>
</evidence>
<dbReference type="AlphaFoldDB" id="A0A1Y6B3B2"/>
<keyword evidence="6" id="KW-0997">Cell inner membrane</keyword>
<evidence type="ECO:0000256" key="6">
    <source>
        <dbReference type="ARBA" id="ARBA00022519"/>
    </source>
</evidence>
<dbReference type="GO" id="GO:0005886">
    <property type="term" value="C:plasma membrane"/>
    <property type="evidence" value="ECO:0007669"/>
    <property type="project" value="UniProtKB-SubCell"/>
</dbReference>
<gene>
    <name evidence="15" type="ORF">SAMN05428998_101184</name>
</gene>
<dbReference type="STRING" id="560819.SAMN05428998_101184"/>
<comment type="subcellular location">
    <subcellularLocation>
        <location evidence="1">Cell inner membrane</location>
        <topology evidence="1">Multi-pass membrane protein</topology>
    </subcellularLocation>
</comment>
<evidence type="ECO:0000256" key="11">
    <source>
        <dbReference type="ARBA" id="ARBA00023136"/>
    </source>
</evidence>
<organism evidence="15 16">
    <name type="scientific">Tistlia consotensis USBA 355</name>
    <dbReference type="NCBI Taxonomy" id="560819"/>
    <lineage>
        <taxon>Bacteria</taxon>
        <taxon>Pseudomonadati</taxon>
        <taxon>Pseudomonadota</taxon>
        <taxon>Alphaproteobacteria</taxon>
        <taxon>Rhodospirillales</taxon>
        <taxon>Rhodovibrionaceae</taxon>
        <taxon>Tistlia</taxon>
    </lineage>
</organism>
<keyword evidence="5" id="KW-1003">Cell membrane</keyword>
<proteinExistence type="inferred from homology"/>
<dbReference type="GO" id="GO:0015095">
    <property type="term" value="F:magnesium ion transmembrane transporter activity"/>
    <property type="evidence" value="ECO:0007669"/>
    <property type="project" value="TreeGrafter"/>
</dbReference>
<comment type="similarity">
    <text evidence="2">Belongs to the CorA metal ion transporter (MIT) (TC 1.A.35) family.</text>
</comment>
<evidence type="ECO:0000256" key="10">
    <source>
        <dbReference type="ARBA" id="ARBA00023065"/>
    </source>
</evidence>
<keyword evidence="9 14" id="KW-1133">Transmembrane helix</keyword>
<feature type="compositionally biased region" description="Low complexity" evidence="13">
    <location>
        <begin position="230"/>
        <end position="240"/>
    </location>
</feature>
<evidence type="ECO:0000313" key="16">
    <source>
        <dbReference type="Proteomes" id="UP000192917"/>
    </source>
</evidence>
<evidence type="ECO:0000313" key="15">
    <source>
        <dbReference type="EMBL" id="SME89179.1"/>
    </source>
</evidence>
<evidence type="ECO:0000256" key="13">
    <source>
        <dbReference type="SAM" id="MobiDB-lite"/>
    </source>
</evidence>
<accession>A0A1Y6B3B2</accession>
<dbReference type="SUPFAM" id="SSF143865">
    <property type="entry name" value="CorA soluble domain-like"/>
    <property type="match status" value="1"/>
</dbReference>
<evidence type="ECO:0000256" key="1">
    <source>
        <dbReference type="ARBA" id="ARBA00004429"/>
    </source>
</evidence>
<dbReference type="Gene3D" id="3.30.460.20">
    <property type="entry name" value="CorA soluble domain-like"/>
    <property type="match status" value="1"/>
</dbReference>
<feature type="transmembrane region" description="Helical" evidence="14">
    <location>
        <begin position="337"/>
        <end position="357"/>
    </location>
</feature>
<protein>
    <recommendedName>
        <fullName evidence="3">Magnesium transport protein CorA</fullName>
    </recommendedName>
</protein>
<reference evidence="15 16" key="1">
    <citation type="submission" date="2017-04" db="EMBL/GenBank/DDBJ databases">
        <authorList>
            <person name="Afonso C.L."/>
            <person name="Miller P.J."/>
            <person name="Scott M.A."/>
            <person name="Spackman E."/>
            <person name="Goraichik I."/>
            <person name="Dimitrov K.M."/>
            <person name="Suarez D.L."/>
            <person name="Swayne D.E."/>
        </authorList>
    </citation>
    <scope>NUCLEOTIDE SEQUENCE [LARGE SCALE GENOMIC DNA]</scope>
    <source>
        <strain evidence="15 16">USBA 355</strain>
    </source>
</reference>
<comment type="catalytic activity">
    <reaction evidence="12">
        <text>Mg(2+)(in) = Mg(2+)(out)</text>
        <dbReference type="Rhea" id="RHEA:29827"/>
        <dbReference type="ChEBI" id="CHEBI:18420"/>
    </reaction>
</comment>
<keyword evidence="7 14" id="KW-0812">Transmembrane</keyword>
<evidence type="ECO:0000256" key="14">
    <source>
        <dbReference type="SAM" id="Phobius"/>
    </source>
</evidence>
<evidence type="ECO:0000256" key="8">
    <source>
        <dbReference type="ARBA" id="ARBA00022842"/>
    </source>
</evidence>
<dbReference type="Gene3D" id="1.20.58.340">
    <property type="entry name" value="Magnesium transport protein CorA, transmembrane region"/>
    <property type="match status" value="1"/>
</dbReference>
<dbReference type="EMBL" id="FWZX01000001">
    <property type="protein sequence ID" value="SME89179.1"/>
    <property type="molecule type" value="Genomic_DNA"/>
</dbReference>
<dbReference type="SUPFAM" id="SSF144083">
    <property type="entry name" value="Magnesium transport protein CorA, transmembrane region"/>
    <property type="match status" value="1"/>
</dbReference>
<dbReference type="InterPro" id="IPR045863">
    <property type="entry name" value="CorA_TM1_TM2"/>
</dbReference>
<dbReference type="FunFam" id="1.20.58.340:FF:000001">
    <property type="entry name" value="Magnesium transport protein CorA"/>
    <property type="match status" value="1"/>
</dbReference>
<evidence type="ECO:0000256" key="12">
    <source>
        <dbReference type="ARBA" id="ARBA00034269"/>
    </source>
</evidence>
<dbReference type="InterPro" id="IPR002523">
    <property type="entry name" value="MgTranspt_CorA/ZnTranspt_ZntB"/>
</dbReference>
<dbReference type="Pfam" id="PF01544">
    <property type="entry name" value="CorA"/>
    <property type="match status" value="2"/>
</dbReference>
<dbReference type="InterPro" id="IPR050829">
    <property type="entry name" value="CorA_MIT"/>
</dbReference>
<keyword evidence="8" id="KW-0460">Magnesium</keyword>
<sequence length="363" mass="39697">MIHVYRYRPAGTQQGGDARQSAVERVAFETGDVIPEDAVWIDVMSPDPEERQALESALWMFLPTREEASEIEPSSRLYREGDAIYVTVSALVKSDSDEPQTSPISFVLAGRRLLTLRYSDPMPFKTFAQYLERNPESCAAAQVTLAGLLDALIDRVADVLELQGGKLDKIGCEVFEKPDAKPGTRDYTNMLGALGRVADLTGKARESLSTIERALLYVSTVARQELTKDPAAGPEAATAGGRNGKAGKGAAKDPLSKTTQVRLKTLVRDVETLSDYTNFLSGKADFLLNAVLGLIANEQNGIIKIISVVSVIIMPPTLIASIYGMNFHDMPELGWPYGYPAALLVMLITALIPYLIFKRRGWL</sequence>
<keyword evidence="10" id="KW-0406">Ion transport</keyword>